<dbReference type="PANTHER" id="PTHR11712:SF336">
    <property type="entry name" value="3-OXOACYL-[ACYL-CARRIER-PROTEIN] SYNTHASE, MITOCHONDRIAL"/>
    <property type="match status" value="1"/>
</dbReference>
<dbReference type="InterPro" id="IPR000794">
    <property type="entry name" value="Beta-ketoacyl_synthase"/>
</dbReference>
<name>A0ABW3D8U8_9BACL</name>
<accession>A0ABW3D8U8</accession>
<dbReference type="InterPro" id="IPR018201">
    <property type="entry name" value="Ketoacyl_synth_AS"/>
</dbReference>
<dbReference type="PANTHER" id="PTHR11712">
    <property type="entry name" value="POLYKETIDE SYNTHASE-RELATED"/>
    <property type="match status" value="1"/>
</dbReference>
<evidence type="ECO:0000256" key="2">
    <source>
        <dbReference type="ARBA" id="ARBA00022679"/>
    </source>
</evidence>
<proteinExistence type="inferred from homology"/>
<dbReference type="PROSITE" id="PS00606">
    <property type="entry name" value="KS3_1"/>
    <property type="match status" value="1"/>
</dbReference>
<dbReference type="Pfam" id="PF02801">
    <property type="entry name" value="Ketoacyl-synt_C"/>
    <property type="match status" value="1"/>
</dbReference>
<feature type="domain" description="Ketosynthase family 3 (KS3)" evidence="4">
    <location>
        <begin position="1"/>
        <end position="392"/>
    </location>
</feature>
<dbReference type="InterPro" id="IPR014031">
    <property type="entry name" value="Ketoacyl_synth_C"/>
</dbReference>
<dbReference type="SMART" id="SM00825">
    <property type="entry name" value="PKS_KS"/>
    <property type="match status" value="1"/>
</dbReference>
<comment type="similarity">
    <text evidence="1 3">Belongs to the thiolase-like superfamily. Beta-ketoacyl-ACP synthases family.</text>
</comment>
<reference evidence="6" key="1">
    <citation type="journal article" date="2019" name="Int. J. Syst. Evol. Microbiol.">
        <title>The Global Catalogue of Microorganisms (GCM) 10K type strain sequencing project: providing services to taxonomists for standard genome sequencing and annotation.</title>
        <authorList>
            <consortium name="The Broad Institute Genomics Platform"/>
            <consortium name="The Broad Institute Genome Sequencing Center for Infectious Disease"/>
            <person name="Wu L."/>
            <person name="Ma J."/>
        </authorList>
    </citation>
    <scope>NUCLEOTIDE SEQUENCE [LARGE SCALE GENOMIC DNA]</scope>
    <source>
        <strain evidence="6">CCUG 57263</strain>
    </source>
</reference>
<dbReference type="InterPro" id="IPR020841">
    <property type="entry name" value="PKS_Beta-ketoAc_synthase_dom"/>
</dbReference>
<evidence type="ECO:0000256" key="3">
    <source>
        <dbReference type="RuleBase" id="RU003694"/>
    </source>
</evidence>
<dbReference type="PROSITE" id="PS52004">
    <property type="entry name" value="KS3_2"/>
    <property type="match status" value="1"/>
</dbReference>
<sequence length="397" mass="41766">MDRVVITGYGLKAPGIGNKIHFRDILENGVCTQQLVSGLGPNGSDIICGRIDDELISLPDRKYRYYPRVARMAIAASEEAAEMAGLKGDEQQAGIIMGTSVGGLKEIEEYALISGSRQYRKFPISGAGAGNPHSITAAISQHLGIKGQAFTLSTGCTAGVDAMMMGKLLLESGQCEICIVGGSDAPITVGSVYSFMRLGAMSRETDISSAGVPFSLRSDGFVVSEAAAVLVMELESRAKRRGARIYGVLTGIHSNNDGLSIFESDTTGQNMIAAMKGAVGGIQPTYVNSQALGMKVNDQVEAITHRALFGSSVPITSIKGNIGHSFASIGSLQVISALLSMEYGFIPPTIKTEGDGYEDLPIVKSVRYETVNHVAITTHGYGGNNTCLLLSNSQGAN</sequence>
<keyword evidence="2 3" id="KW-0808">Transferase</keyword>
<comment type="caution">
    <text evidence="5">The sequence shown here is derived from an EMBL/GenBank/DDBJ whole genome shotgun (WGS) entry which is preliminary data.</text>
</comment>
<evidence type="ECO:0000313" key="6">
    <source>
        <dbReference type="Proteomes" id="UP001597120"/>
    </source>
</evidence>
<dbReference type="Proteomes" id="UP001597120">
    <property type="component" value="Unassembled WGS sequence"/>
</dbReference>
<evidence type="ECO:0000256" key="1">
    <source>
        <dbReference type="ARBA" id="ARBA00008467"/>
    </source>
</evidence>
<keyword evidence="6" id="KW-1185">Reference proteome</keyword>
<dbReference type="Pfam" id="PF00109">
    <property type="entry name" value="ketoacyl-synt"/>
    <property type="match status" value="1"/>
</dbReference>
<organism evidence="5 6">
    <name type="scientific">Paenibacillus residui</name>
    <dbReference type="NCBI Taxonomy" id="629724"/>
    <lineage>
        <taxon>Bacteria</taxon>
        <taxon>Bacillati</taxon>
        <taxon>Bacillota</taxon>
        <taxon>Bacilli</taxon>
        <taxon>Bacillales</taxon>
        <taxon>Paenibacillaceae</taxon>
        <taxon>Paenibacillus</taxon>
    </lineage>
</organism>
<dbReference type="InterPro" id="IPR014030">
    <property type="entry name" value="Ketoacyl_synth_N"/>
</dbReference>
<evidence type="ECO:0000259" key="4">
    <source>
        <dbReference type="PROSITE" id="PS52004"/>
    </source>
</evidence>
<dbReference type="EMBL" id="JBHTIU010000022">
    <property type="protein sequence ID" value="MFD0868728.1"/>
    <property type="molecule type" value="Genomic_DNA"/>
</dbReference>
<evidence type="ECO:0000313" key="5">
    <source>
        <dbReference type="EMBL" id="MFD0868728.1"/>
    </source>
</evidence>
<dbReference type="Gene3D" id="3.40.47.10">
    <property type="match status" value="1"/>
</dbReference>
<dbReference type="SUPFAM" id="SSF53901">
    <property type="entry name" value="Thiolase-like"/>
    <property type="match status" value="2"/>
</dbReference>
<dbReference type="InterPro" id="IPR016039">
    <property type="entry name" value="Thiolase-like"/>
</dbReference>
<gene>
    <name evidence="5" type="ORF">ACFQ03_06165</name>
</gene>
<protein>
    <submittedName>
        <fullName evidence="5">Beta-ketoacyl synthase N-terminal-like domain-containing protein</fullName>
    </submittedName>
</protein>
<dbReference type="RefSeq" id="WP_191964309.1">
    <property type="nucleotide sequence ID" value="NZ_JBHTIU010000022.1"/>
</dbReference>